<dbReference type="InterPro" id="IPR044587">
    <property type="entry name" value="HSP21-like"/>
</dbReference>
<dbReference type="PANTHER" id="PTHR46733:SF4">
    <property type="entry name" value="HEAT SHOCK PROTEIN 21, CHLOROPLASTIC"/>
    <property type="match status" value="1"/>
</dbReference>
<reference evidence="6 7" key="1">
    <citation type="journal article" date="2011" name="Stand. Genomic Sci.">
        <title>Complete genome sequence of the hyperthermophilic chemolithoautotroph Pyrolobus fumarii type strain (1A).</title>
        <authorList>
            <person name="Anderson I."/>
            <person name="Goker M."/>
            <person name="Nolan M."/>
            <person name="Lucas S."/>
            <person name="Hammon N."/>
            <person name="Deshpande S."/>
            <person name="Cheng J.F."/>
            <person name="Tapia R."/>
            <person name="Han C."/>
            <person name="Goodwin L."/>
            <person name="Pitluck S."/>
            <person name="Huntemann M."/>
            <person name="Liolios K."/>
            <person name="Ivanova N."/>
            <person name="Pagani I."/>
            <person name="Mavromatis K."/>
            <person name="Ovchinikova G."/>
            <person name="Pati A."/>
            <person name="Chen A."/>
            <person name="Palaniappan K."/>
            <person name="Land M."/>
            <person name="Hauser L."/>
            <person name="Brambilla E.M."/>
            <person name="Huber H."/>
            <person name="Yasawong M."/>
            <person name="Rohde M."/>
            <person name="Spring S."/>
            <person name="Abt B."/>
            <person name="Sikorski J."/>
            <person name="Wirth R."/>
            <person name="Detter J.C."/>
            <person name="Woyke T."/>
            <person name="Bristow J."/>
            <person name="Eisen J.A."/>
            <person name="Markowitz V."/>
            <person name="Hugenholtz P."/>
            <person name="Kyrpides N.C."/>
            <person name="Klenk H.P."/>
            <person name="Lapidus A."/>
        </authorList>
    </citation>
    <scope>NUCLEOTIDE SEQUENCE [LARGE SCALE GENOMIC DNA]</scope>
    <source>
        <strain evidence="7">DSM 11204 / 1A</strain>
    </source>
</reference>
<dbReference type="RefSeq" id="WP_014027027.1">
    <property type="nucleotide sequence ID" value="NC_015931.1"/>
</dbReference>
<keyword evidence="7" id="KW-1185">Reference proteome</keyword>
<dbReference type="Proteomes" id="UP000001037">
    <property type="component" value="Chromosome"/>
</dbReference>
<protein>
    <submittedName>
        <fullName evidence="6">Heat shock protein Hsp20</fullName>
    </submittedName>
</protein>
<dbReference type="GeneID" id="11138679"/>
<dbReference type="SUPFAM" id="SSF49764">
    <property type="entry name" value="HSP20-like chaperones"/>
    <property type="match status" value="1"/>
</dbReference>
<evidence type="ECO:0000259" key="4">
    <source>
        <dbReference type="PROSITE" id="PS01031"/>
    </source>
</evidence>
<dbReference type="OrthoDB" id="26084at2157"/>
<proteinExistence type="inferred from homology"/>
<dbReference type="PROSITE" id="PS51203">
    <property type="entry name" value="CS"/>
    <property type="match status" value="1"/>
</dbReference>
<dbReference type="InParanoid" id="G0EHJ7"/>
<dbReference type="InterPro" id="IPR007052">
    <property type="entry name" value="CS_dom"/>
</dbReference>
<dbReference type="HOGENOM" id="CLU_117605_1_0_2"/>
<feature type="domain" description="CS" evidence="5">
    <location>
        <begin position="81"/>
        <end position="169"/>
    </location>
</feature>
<dbReference type="InterPro" id="IPR002068">
    <property type="entry name" value="A-crystallin/Hsp20_dom"/>
</dbReference>
<evidence type="ECO:0000256" key="2">
    <source>
        <dbReference type="PROSITE-ProRule" id="PRU00285"/>
    </source>
</evidence>
<name>G0EHJ7_PYRF1</name>
<sequence length="177" mass="20721">MAWGRRYRSIFEWFDEVFRSIEEEIAALERELMELVRSGRAEVRGPYIYGFRIVIGPDGKPIIEEFGNIKRRYGRTEILEEREPLVDVFEDEDKITVIAELPGVDKDKIKVRIKDNKLIIRASNGQKYYKEVELPAKVKPETAKARYKNGVLEVVIEKEKPKKVVEEIEEGHEVKVE</sequence>
<dbReference type="eggNOG" id="arCOG01833">
    <property type="taxonomic scope" value="Archaea"/>
</dbReference>
<keyword evidence="1 6" id="KW-0346">Stress response</keyword>
<evidence type="ECO:0000313" key="6">
    <source>
        <dbReference type="EMBL" id="AEM39350.1"/>
    </source>
</evidence>
<dbReference type="KEGG" id="pfm:Pyrfu_1492"/>
<comment type="similarity">
    <text evidence="2 3">Belongs to the small heat shock protein (HSP20) family.</text>
</comment>
<dbReference type="PANTHER" id="PTHR46733">
    <property type="entry name" value="26.5 KDA HEAT SHOCK PROTEIN, MITOCHONDRIAL"/>
    <property type="match status" value="1"/>
</dbReference>
<evidence type="ECO:0000256" key="3">
    <source>
        <dbReference type="RuleBase" id="RU003616"/>
    </source>
</evidence>
<dbReference type="AlphaFoldDB" id="G0EHJ7"/>
<dbReference type="Pfam" id="PF00011">
    <property type="entry name" value="HSP20"/>
    <property type="match status" value="1"/>
</dbReference>
<accession>G0EHJ7</accession>
<gene>
    <name evidence="6" type="ordered locus">Pyrfu_1492</name>
</gene>
<feature type="domain" description="SHSP" evidence="4">
    <location>
        <begin position="76"/>
        <end position="177"/>
    </location>
</feature>
<dbReference type="NCBIfam" id="NF041800">
    <property type="entry name" value="Hsp20"/>
    <property type="match status" value="1"/>
</dbReference>
<evidence type="ECO:0000259" key="5">
    <source>
        <dbReference type="PROSITE" id="PS51203"/>
    </source>
</evidence>
<dbReference type="InterPro" id="IPR008978">
    <property type="entry name" value="HSP20-like_chaperone"/>
</dbReference>
<dbReference type="STRING" id="694429.Pyrfu_1492"/>
<dbReference type="EMBL" id="CP002838">
    <property type="protein sequence ID" value="AEM39350.1"/>
    <property type="molecule type" value="Genomic_DNA"/>
</dbReference>
<evidence type="ECO:0000256" key="1">
    <source>
        <dbReference type="ARBA" id="ARBA00023016"/>
    </source>
</evidence>
<dbReference type="PROSITE" id="PS01031">
    <property type="entry name" value="SHSP"/>
    <property type="match status" value="1"/>
</dbReference>
<dbReference type="Gene3D" id="2.60.40.790">
    <property type="match status" value="1"/>
</dbReference>
<dbReference type="SMR" id="G0EHJ7"/>
<evidence type="ECO:0000313" key="7">
    <source>
        <dbReference type="Proteomes" id="UP000001037"/>
    </source>
</evidence>
<dbReference type="GO" id="GO:0009408">
    <property type="term" value="P:response to heat"/>
    <property type="evidence" value="ECO:0007669"/>
    <property type="project" value="InterPro"/>
</dbReference>
<organism evidence="6 7">
    <name type="scientific">Pyrolobus fumarii (strain DSM 11204 / 1A)</name>
    <dbReference type="NCBI Taxonomy" id="694429"/>
    <lineage>
        <taxon>Archaea</taxon>
        <taxon>Thermoproteota</taxon>
        <taxon>Thermoprotei</taxon>
        <taxon>Desulfurococcales</taxon>
        <taxon>Pyrodictiaceae</taxon>
        <taxon>Pyrolobus</taxon>
    </lineage>
</organism>
<dbReference type="CDD" id="cd06464">
    <property type="entry name" value="ACD_sHsps-like"/>
    <property type="match status" value="1"/>
</dbReference>